<keyword evidence="4" id="KW-0862">Zinc</keyword>
<dbReference type="Pfam" id="PF01412">
    <property type="entry name" value="ArfGap"/>
    <property type="match status" value="1"/>
</dbReference>
<feature type="domain" description="Arf-GAP" evidence="9">
    <location>
        <begin position="427"/>
        <end position="547"/>
    </location>
</feature>
<evidence type="ECO:0000256" key="6">
    <source>
        <dbReference type="PROSITE-ProRule" id="PRU00288"/>
    </source>
</evidence>
<dbReference type="EMBL" id="KL367536">
    <property type="protein sequence ID" value="KFD65571.1"/>
    <property type="molecule type" value="Genomic_DNA"/>
</dbReference>
<dbReference type="SMART" id="SM00105">
    <property type="entry name" value="ArfGap"/>
    <property type="match status" value="1"/>
</dbReference>
<dbReference type="PROSITE" id="PS50297">
    <property type="entry name" value="ANK_REP_REGION"/>
    <property type="match status" value="1"/>
</dbReference>
<dbReference type="InterPro" id="IPR001164">
    <property type="entry name" value="ArfGAP_dom"/>
</dbReference>
<dbReference type="PROSITE" id="PS50088">
    <property type="entry name" value="ANK_REPEAT"/>
    <property type="match status" value="1"/>
</dbReference>
<keyword evidence="3 6" id="KW-0863">Zinc-finger</keyword>
<dbReference type="PROSITE" id="PS50115">
    <property type="entry name" value="ARFGAP"/>
    <property type="match status" value="1"/>
</dbReference>
<dbReference type="PANTHER" id="PTHR23180">
    <property type="entry name" value="CENTAURIN/ARF"/>
    <property type="match status" value="1"/>
</dbReference>
<dbReference type="SMART" id="SM00233">
    <property type="entry name" value="PH"/>
    <property type="match status" value="1"/>
</dbReference>
<dbReference type="Gene3D" id="1.10.220.150">
    <property type="entry name" value="Arf GTPase activating protein"/>
    <property type="match status" value="1"/>
</dbReference>
<dbReference type="SUPFAM" id="SSF57863">
    <property type="entry name" value="ArfGap/RecO-like zinc finger"/>
    <property type="match status" value="1"/>
</dbReference>
<dbReference type="PANTHER" id="PTHR23180:SF399">
    <property type="entry name" value="BLOWN FUSE, ISOFORM A-RELATED"/>
    <property type="match status" value="1"/>
</dbReference>
<dbReference type="GO" id="GO:0005737">
    <property type="term" value="C:cytoplasm"/>
    <property type="evidence" value="ECO:0007669"/>
    <property type="project" value="InterPro"/>
</dbReference>
<evidence type="ECO:0000256" key="4">
    <source>
        <dbReference type="ARBA" id="ARBA00022833"/>
    </source>
</evidence>
<dbReference type="Proteomes" id="UP000030758">
    <property type="component" value="Unassembled WGS sequence"/>
</dbReference>
<dbReference type="GO" id="GO:0005096">
    <property type="term" value="F:GTPase activator activity"/>
    <property type="evidence" value="ECO:0007669"/>
    <property type="project" value="UniProtKB-KW"/>
</dbReference>
<dbReference type="InterPro" id="IPR001849">
    <property type="entry name" value="PH_domain"/>
</dbReference>
<dbReference type="SUPFAM" id="SSF48403">
    <property type="entry name" value="Ankyrin repeat"/>
    <property type="match status" value="1"/>
</dbReference>
<dbReference type="Pfam" id="PF16746">
    <property type="entry name" value="BAR_3"/>
    <property type="match status" value="1"/>
</dbReference>
<dbReference type="PROSITE" id="PS50003">
    <property type="entry name" value="PH_DOMAIN"/>
    <property type="match status" value="1"/>
</dbReference>
<evidence type="ECO:0008006" key="11">
    <source>
        <dbReference type="Google" id="ProtNLM"/>
    </source>
</evidence>
<dbReference type="Pfam" id="PF12796">
    <property type="entry name" value="Ank_2"/>
    <property type="match status" value="1"/>
</dbReference>
<dbReference type="InterPro" id="IPR037278">
    <property type="entry name" value="ARFGAP/RecO"/>
</dbReference>
<feature type="repeat" description="ANK" evidence="5">
    <location>
        <begin position="706"/>
        <end position="738"/>
    </location>
</feature>
<dbReference type="InterPro" id="IPR038508">
    <property type="entry name" value="ArfGAP_dom_sf"/>
</dbReference>
<dbReference type="InterPro" id="IPR002110">
    <property type="entry name" value="Ankyrin_rpt"/>
</dbReference>
<keyword evidence="1" id="KW-0343">GTPase activation</keyword>
<dbReference type="AlphaFoldDB" id="A0A085N7X5"/>
<sequence length="770" mass="86523">MKLFDSLNKPCFIKKKKSTKVHSAGAMELLDPMEAMKNSPLFRWQLAQHELCLQSYEAKVLETLRCTTDMIEKGKAHLDSFKSFLGAFSELNKVCFNGDKPLLTAVQTSMAILTEVAKYQKVLVEQVYWSLRNLSEIRKRDLNKLDEMRTNFQRVGRSLDDALAKNAHSSKLKDHEGSEAKNELAAVGTCFAHISLDYVFQINWVHTSKKHEILEAFLSFIYATETFFHQGHDLFQSDWLNVKNELVGRLQSLKEDTRQLEKKMQDRHALVPKEVFLHPCGLSVDPEVVMEGYLFKRSSRAIRTWNRRWFIIKNNKLLYVRPEVDFNNQLFPVDISTGCTVMEDDLRLCLVRPAQSSCDRRYCFEVVTPSKSHMLQADSESLRLAWIKALKRTIEAALHDSMPDMPSNGSTGNLVKALPKDRTTSGTAVRNEVCNLPGNELCAECGSKDPKWASLNMGITLCIECSGIHRSLGVQVSKVRSITLDVWEPEQVQLMRLLGNRIVNNIYTTSDYERRLLRPNSPRFAREAVIKAKYLKRSFMRPFSHRGRLFRRHLINCACSRQTFLSPSNSFLNRYIHTSNSLPCLADCACGVSFGHGSVNPVNGSGPGLSSSRRFSRSEPSLCDGKDQIDVLRLVSDEMMCQSNELIVATARNDIPAMLTAIASGASVNRHTADGTQGTAFHQSKSAIACELLLLNGADINAQDGQRKTLLHYACEAGNTALVCFLVKRGADQGLVDVDGKCPLDIAIDQANADIVTLLRLAKLSDEFKD</sequence>
<dbReference type="InterPro" id="IPR045258">
    <property type="entry name" value="ACAP1/2/3-like"/>
</dbReference>
<dbReference type="InterPro" id="IPR027267">
    <property type="entry name" value="AH/BAR_dom_sf"/>
</dbReference>
<dbReference type="FunFam" id="1.10.220.150:FF:000009">
    <property type="entry name" value="stromal membrane-associated protein 1 isoform X1"/>
    <property type="match status" value="1"/>
</dbReference>
<dbReference type="Gene3D" id="1.25.40.20">
    <property type="entry name" value="Ankyrin repeat-containing domain"/>
    <property type="match status" value="1"/>
</dbReference>
<dbReference type="SMART" id="SM00248">
    <property type="entry name" value="ANK"/>
    <property type="match status" value="3"/>
</dbReference>
<feature type="region of interest" description="Disordered" evidence="7">
    <location>
        <begin position="401"/>
        <end position="421"/>
    </location>
</feature>
<evidence type="ECO:0000259" key="9">
    <source>
        <dbReference type="PROSITE" id="PS50115"/>
    </source>
</evidence>
<dbReference type="InterPro" id="IPR011993">
    <property type="entry name" value="PH-like_dom_sf"/>
</dbReference>
<dbReference type="Gene3D" id="2.30.29.30">
    <property type="entry name" value="Pleckstrin-homology domain (PH domain)/Phosphotyrosine-binding domain (PTB)"/>
    <property type="match status" value="1"/>
</dbReference>
<evidence type="ECO:0000256" key="1">
    <source>
        <dbReference type="ARBA" id="ARBA00022468"/>
    </source>
</evidence>
<dbReference type="InterPro" id="IPR004148">
    <property type="entry name" value="BAR_dom"/>
</dbReference>
<evidence type="ECO:0000256" key="3">
    <source>
        <dbReference type="ARBA" id="ARBA00022771"/>
    </source>
</evidence>
<keyword evidence="2" id="KW-0479">Metal-binding</keyword>
<dbReference type="Pfam" id="PF00169">
    <property type="entry name" value="PH"/>
    <property type="match status" value="1"/>
</dbReference>
<organism evidence="10">
    <name type="scientific">Trichuris suis</name>
    <name type="common">pig whipworm</name>
    <dbReference type="NCBI Taxonomy" id="68888"/>
    <lineage>
        <taxon>Eukaryota</taxon>
        <taxon>Metazoa</taxon>
        <taxon>Ecdysozoa</taxon>
        <taxon>Nematoda</taxon>
        <taxon>Enoplea</taxon>
        <taxon>Dorylaimia</taxon>
        <taxon>Trichinellida</taxon>
        <taxon>Trichuridae</taxon>
        <taxon>Trichuris</taxon>
    </lineage>
</organism>
<feature type="domain" description="PH" evidence="8">
    <location>
        <begin position="287"/>
        <end position="395"/>
    </location>
</feature>
<name>A0A085N7X5_9BILA</name>
<keyword evidence="5" id="KW-0040">ANK repeat</keyword>
<protein>
    <recommendedName>
        <fullName evidence="11">PH domain protein</fullName>
    </recommendedName>
</protein>
<dbReference type="CDD" id="cd13250">
    <property type="entry name" value="PH_ACAP"/>
    <property type="match status" value="1"/>
</dbReference>
<dbReference type="Gene3D" id="1.20.1270.60">
    <property type="entry name" value="Arfaptin homology (AH) domain/BAR domain"/>
    <property type="match status" value="1"/>
</dbReference>
<evidence type="ECO:0000256" key="2">
    <source>
        <dbReference type="ARBA" id="ARBA00022723"/>
    </source>
</evidence>
<reference evidence="10" key="1">
    <citation type="journal article" date="2014" name="Nat. Genet.">
        <title>Genome and transcriptome of the porcine whipworm Trichuris suis.</title>
        <authorList>
            <person name="Jex A.R."/>
            <person name="Nejsum P."/>
            <person name="Schwarz E.M."/>
            <person name="Hu L."/>
            <person name="Young N.D."/>
            <person name="Hall R.S."/>
            <person name="Korhonen P.K."/>
            <person name="Liao S."/>
            <person name="Thamsborg S."/>
            <person name="Xia J."/>
            <person name="Xu P."/>
            <person name="Wang S."/>
            <person name="Scheerlinck J.P."/>
            <person name="Hofmann A."/>
            <person name="Sternberg P.W."/>
            <person name="Wang J."/>
            <person name="Gasser R.B."/>
        </authorList>
    </citation>
    <scope>NUCLEOTIDE SEQUENCE [LARGE SCALE GENOMIC DNA]</scope>
    <source>
        <strain evidence="10">DCEP-RM93F</strain>
    </source>
</reference>
<evidence type="ECO:0000313" key="10">
    <source>
        <dbReference type="EMBL" id="KFD65571.1"/>
    </source>
</evidence>
<evidence type="ECO:0000259" key="8">
    <source>
        <dbReference type="PROSITE" id="PS50003"/>
    </source>
</evidence>
<proteinExistence type="predicted"/>
<dbReference type="InterPro" id="IPR036770">
    <property type="entry name" value="Ankyrin_rpt-contain_sf"/>
</dbReference>
<dbReference type="SUPFAM" id="SSF103657">
    <property type="entry name" value="BAR/IMD domain-like"/>
    <property type="match status" value="1"/>
</dbReference>
<dbReference type="SUPFAM" id="SSF50729">
    <property type="entry name" value="PH domain-like"/>
    <property type="match status" value="1"/>
</dbReference>
<evidence type="ECO:0000256" key="5">
    <source>
        <dbReference type="PROSITE-ProRule" id="PRU00023"/>
    </source>
</evidence>
<gene>
    <name evidence="10" type="ORF">M514_05928</name>
</gene>
<evidence type="ECO:0000256" key="7">
    <source>
        <dbReference type="SAM" id="MobiDB-lite"/>
    </source>
</evidence>
<accession>A0A085N7X5</accession>
<dbReference type="GO" id="GO:0008270">
    <property type="term" value="F:zinc ion binding"/>
    <property type="evidence" value="ECO:0007669"/>
    <property type="project" value="UniProtKB-KW"/>
</dbReference>
<dbReference type="PRINTS" id="PR00405">
    <property type="entry name" value="REVINTRACTNG"/>
</dbReference>
<dbReference type="FunFam" id="2.30.29.30:FF:000384">
    <property type="entry name" value="Uncharacterized protein, isoform A"/>
    <property type="match status" value="1"/>
</dbReference>